<organism evidence="1 2">
    <name type="scientific">Caerostris darwini</name>
    <dbReference type="NCBI Taxonomy" id="1538125"/>
    <lineage>
        <taxon>Eukaryota</taxon>
        <taxon>Metazoa</taxon>
        <taxon>Ecdysozoa</taxon>
        <taxon>Arthropoda</taxon>
        <taxon>Chelicerata</taxon>
        <taxon>Arachnida</taxon>
        <taxon>Araneae</taxon>
        <taxon>Araneomorphae</taxon>
        <taxon>Entelegynae</taxon>
        <taxon>Araneoidea</taxon>
        <taxon>Araneidae</taxon>
        <taxon>Caerostris</taxon>
    </lineage>
</organism>
<gene>
    <name evidence="1" type="ORF">CDAR_297411</name>
</gene>
<comment type="caution">
    <text evidence="1">The sequence shown here is derived from an EMBL/GenBank/DDBJ whole genome shotgun (WGS) entry which is preliminary data.</text>
</comment>
<dbReference type="Proteomes" id="UP001054837">
    <property type="component" value="Unassembled WGS sequence"/>
</dbReference>
<accession>A0AAV4PQP9</accession>
<proteinExistence type="predicted"/>
<reference evidence="1 2" key="1">
    <citation type="submission" date="2021-06" db="EMBL/GenBank/DDBJ databases">
        <title>Caerostris darwini draft genome.</title>
        <authorList>
            <person name="Kono N."/>
            <person name="Arakawa K."/>
        </authorList>
    </citation>
    <scope>NUCLEOTIDE SEQUENCE [LARGE SCALE GENOMIC DNA]</scope>
</reference>
<dbReference type="EMBL" id="BPLQ01003296">
    <property type="protein sequence ID" value="GIX99429.1"/>
    <property type="molecule type" value="Genomic_DNA"/>
</dbReference>
<dbReference type="AlphaFoldDB" id="A0AAV4PQP9"/>
<keyword evidence="2" id="KW-1185">Reference proteome</keyword>
<protein>
    <submittedName>
        <fullName evidence="1">Uncharacterized protein</fullName>
    </submittedName>
</protein>
<evidence type="ECO:0000313" key="2">
    <source>
        <dbReference type="Proteomes" id="UP001054837"/>
    </source>
</evidence>
<evidence type="ECO:0000313" key="1">
    <source>
        <dbReference type="EMBL" id="GIX99429.1"/>
    </source>
</evidence>
<name>A0AAV4PQP9_9ARAC</name>
<sequence length="89" mass="9832">MSIIPLGMSGRRNKHDSMIIRNEAANIKRFPNTPSLTNLSHPSAVENVSRTRLNIIIIGATLGREEIVTSHPVVRYSLICHVHNGVPPD</sequence>